<evidence type="ECO:0000259" key="10">
    <source>
        <dbReference type="Pfam" id="PF00288"/>
    </source>
</evidence>
<dbReference type="EMBL" id="MGBR01000001">
    <property type="protein sequence ID" value="OGK74277.1"/>
    <property type="molecule type" value="Genomic_DNA"/>
</dbReference>
<evidence type="ECO:0000256" key="1">
    <source>
        <dbReference type="ARBA" id="ARBA00022490"/>
    </source>
</evidence>
<dbReference type="SUPFAM" id="SSF55060">
    <property type="entry name" value="GHMP Kinase, C-terminal domain"/>
    <property type="match status" value="1"/>
</dbReference>
<evidence type="ECO:0000259" key="11">
    <source>
        <dbReference type="Pfam" id="PF08544"/>
    </source>
</evidence>
<dbReference type="PRINTS" id="PR00959">
    <property type="entry name" value="MEVGALKINASE"/>
</dbReference>
<reference evidence="12 13" key="1">
    <citation type="journal article" date="2016" name="Nat. Commun.">
        <title>Thousands of microbial genomes shed light on interconnected biogeochemical processes in an aquifer system.</title>
        <authorList>
            <person name="Anantharaman K."/>
            <person name="Brown C.T."/>
            <person name="Hug L.A."/>
            <person name="Sharon I."/>
            <person name="Castelle C.J."/>
            <person name="Probst A.J."/>
            <person name="Thomas B.C."/>
            <person name="Singh A."/>
            <person name="Wilkins M.J."/>
            <person name="Karaoz U."/>
            <person name="Brodie E.L."/>
            <person name="Williams K.H."/>
            <person name="Hubbard S.S."/>
            <person name="Banfield J.F."/>
        </authorList>
    </citation>
    <scope>NUCLEOTIDE SEQUENCE [LARGE SCALE GENOMIC DNA]</scope>
</reference>
<sequence>MNKVKVSAPGKLLLLGDHAVVYGYPCLVTAVDKRLYVEARVIEADKDDIVTPQVKESRFVLESLAHFKKKYNIVSSIRIRTKGDFSHRVGLGSSSAVTVATFKALSVLFKIDLTKKELFDMAYQVTLLIQGVGSGFDIAAATYGETLYYIRGGKTIETLPMKTLPLVVGYSGIKADTPFYIRQVAEAFRLKKDEMKRIFTSMQNIVEEARGAVLRGDMKNFGTCLTANHMLLQQLGVSTKKLDLMVEASLKSGAWGAKLSGAGGGDCMIALVDDTLRGSVEDAIRSVGGKIIEVQVNTNGVTIET</sequence>
<dbReference type="PANTHER" id="PTHR43290">
    <property type="entry name" value="MEVALONATE KINASE"/>
    <property type="match status" value="1"/>
</dbReference>
<organism evidence="12 13">
    <name type="scientific">Candidatus Roizmanbacteria bacterium RIFOXYD1_FULL_38_12</name>
    <dbReference type="NCBI Taxonomy" id="1802093"/>
    <lineage>
        <taxon>Bacteria</taxon>
        <taxon>Candidatus Roizmaniibacteriota</taxon>
    </lineage>
</organism>
<dbReference type="PANTHER" id="PTHR43290:SF2">
    <property type="entry name" value="MEVALONATE KINASE"/>
    <property type="match status" value="1"/>
</dbReference>
<evidence type="ECO:0000256" key="9">
    <source>
        <dbReference type="ARBA" id="ARBA00029438"/>
    </source>
</evidence>
<keyword evidence="4" id="KW-0547">Nucleotide-binding</keyword>
<evidence type="ECO:0000313" key="12">
    <source>
        <dbReference type="EMBL" id="OGK74277.1"/>
    </source>
</evidence>
<keyword evidence="5 12" id="KW-0418">Kinase</keyword>
<dbReference type="GO" id="GO:0019287">
    <property type="term" value="P:isopentenyl diphosphate biosynthetic process, mevalonate pathway"/>
    <property type="evidence" value="ECO:0007669"/>
    <property type="project" value="UniProtKB-UniPathway"/>
</dbReference>
<dbReference type="GO" id="GO:0005524">
    <property type="term" value="F:ATP binding"/>
    <property type="evidence" value="ECO:0007669"/>
    <property type="project" value="UniProtKB-KW"/>
</dbReference>
<keyword evidence="2" id="KW-0444">Lipid biosynthesis</keyword>
<keyword evidence="6" id="KW-0067">ATP-binding</keyword>
<evidence type="ECO:0000256" key="8">
    <source>
        <dbReference type="ARBA" id="ARBA00023098"/>
    </source>
</evidence>
<comment type="pathway">
    <text evidence="9">Isoprenoid biosynthesis; isopentenyl diphosphate biosynthesis via mevalonate pathway; isopentenyl diphosphate from (R)-mevalonate: step 1/3.</text>
</comment>
<gene>
    <name evidence="12" type="ORF">A3K52_05955</name>
</gene>
<dbReference type="UniPathway" id="UPA00057">
    <property type="reaction ID" value="UER00098"/>
</dbReference>
<dbReference type="InterPro" id="IPR013750">
    <property type="entry name" value="GHMP_kinase_C_dom"/>
</dbReference>
<dbReference type="GO" id="GO:0004496">
    <property type="term" value="F:mevalonate kinase activity"/>
    <property type="evidence" value="ECO:0007669"/>
    <property type="project" value="InterPro"/>
</dbReference>
<evidence type="ECO:0000313" key="13">
    <source>
        <dbReference type="Proteomes" id="UP000177050"/>
    </source>
</evidence>
<evidence type="ECO:0000256" key="7">
    <source>
        <dbReference type="ARBA" id="ARBA00022842"/>
    </source>
</evidence>
<dbReference type="InterPro" id="IPR006205">
    <property type="entry name" value="Mev_gal_kin"/>
</dbReference>
<evidence type="ECO:0000256" key="6">
    <source>
        <dbReference type="ARBA" id="ARBA00022840"/>
    </source>
</evidence>
<dbReference type="InterPro" id="IPR020568">
    <property type="entry name" value="Ribosomal_Su5_D2-typ_SF"/>
</dbReference>
<dbReference type="Gene3D" id="3.30.230.10">
    <property type="match status" value="1"/>
</dbReference>
<dbReference type="Pfam" id="PF08544">
    <property type="entry name" value="GHMP_kinases_C"/>
    <property type="match status" value="1"/>
</dbReference>
<dbReference type="Pfam" id="PF00288">
    <property type="entry name" value="GHMP_kinases_N"/>
    <property type="match status" value="1"/>
</dbReference>
<dbReference type="AlphaFoldDB" id="A0A1F7L2D8"/>
<evidence type="ECO:0000256" key="4">
    <source>
        <dbReference type="ARBA" id="ARBA00022741"/>
    </source>
</evidence>
<dbReference type="InterPro" id="IPR036554">
    <property type="entry name" value="GHMP_kinase_C_sf"/>
</dbReference>
<keyword evidence="1" id="KW-0963">Cytoplasm</keyword>
<protein>
    <submittedName>
        <fullName evidence="12">Mevalonate kinase</fullName>
    </submittedName>
</protein>
<feature type="domain" description="GHMP kinase C-terminal" evidence="11">
    <location>
        <begin position="211"/>
        <end position="288"/>
    </location>
</feature>
<proteinExistence type="predicted"/>
<dbReference type="GO" id="GO:0005829">
    <property type="term" value="C:cytosol"/>
    <property type="evidence" value="ECO:0007669"/>
    <property type="project" value="TreeGrafter"/>
</dbReference>
<comment type="caution">
    <text evidence="12">The sequence shown here is derived from an EMBL/GenBank/DDBJ whole genome shotgun (WGS) entry which is preliminary data.</text>
</comment>
<dbReference type="NCBIfam" id="TIGR00549">
    <property type="entry name" value="mevalon_kin"/>
    <property type="match status" value="1"/>
</dbReference>
<evidence type="ECO:0000256" key="2">
    <source>
        <dbReference type="ARBA" id="ARBA00022516"/>
    </source>
</evidence>
<feature type="domain" description="GHMP kinase N-terminal" evidence="10">
    <location>
        <begin position="59"/>
        <end position="144"/>
    </location>
</feature>
<dbReference type="Gene3D" id="3.30.70.890">
    <property type="entry name" value="GHMP kinase, C-terminal domain"/>
    <property type="match status" value="1"/>
</dbReference>
<dbReference type="InterPro" id="IPR014721">
    <property type="entry name" value="Ribsml_uS5_D2-typ_fold_subgr"/>
</dbReference>
<evidence type="ECO:0000256" key="5">
    <source>
        <dbReference type="ARBA" id="ARBA00022777"/>
    </source>
</evidence>
<keyword evidence="3" id="KW-0808">Transferase</keyword>
<accession>A0A1F7L2D8</accession>
<dbReference type="Proteomes" id="UP000177050">
    <property type="component" value="Unassembled WGS sequence"/>
</dbReference>
<name>A0A1F7L2D8_9BACT</name>
<evidence type="ECO:0000256" key="3">
    <source>
        <dbReference type="ARBA" id="ARBA00022679"/>
    </source>
</evidence>
<keyword evidence="8" id="KW-0443">Lipid metabolism</keyword>
<dbReference type="SUPFAM" id="SSF54211">
    <property type="entry name" value="Ribosomal protein S5 domain 2-like"/>
    <property type="match status" value="1"/>
</dbReference>
<keyword evidence="7" id="KW-0460">Magnesium</keyword>
<dbReference type="InterPro" id="IPR006204">
    <property type="entry name" value="GHMP_kinase_N_dom"/>
</dbReference>